<dbReference type="Proteomes" id="UP000664658">
    <property type="component" value="Unassembled WGS sequence"/>
</dbReference>
<dbReference type="AlphaFoldDB" id="A0A8I2B6M7"/>
<evidence type="ECO:0000313" key="3">
    <source>
        <dbReference type="Proteomes" id="UP000664658"/>
    </source>
</evidence>
<gene>
    <name evidence="2" type="ORF">J2R62_13895</name>
</gene>
<protein>
    <recommendedName>
        <fullName evidence="4">DUF2541 family protein</fullName>
    </recommendedName>
</protein>
<evidence type="ECO:0000256" key="1">
    <source>
        <dbReference type="SAM" id="SignalP"/>
    </source>
</evidence>
<reference evidence="2" key="1">
    <citation type="submission" date="2021-03" db="EMBL/GenBank/DDBJ databases">
        <title>Plesiomonas shigelloides zfcc0051, isolated from zebrafish feces.</title>
        <authorList>
            <person name="Vanderhoek Z."/>
            <person name="Gaulke C."/>
        </authorList>
    </citation>
    <scope>NUCLEOTIDE SEQUENCE</scope>
    <source>
        <strain evidence="2">Zfcc0051</strain>
    </source>
</reference>
<organism evidence="2 3">
    <name type="scientific">Plesiomonas shigelloides</name>
    <name type="common">Aeromonas shigelloides</name>
    <dbReference type="NCBI Taxonomy" id="703"/>
    <lineage>
        <taxon>Bacteria</taxon>
        <taxon>Pseudomonadati</taxon>
        <taxon>Pseudomonadota</taxon>
        <taxon>Gammaproteobacteria</taxon>
        <taxon>Enterobacterales</taxon>
        <taxon>Enterobacteriaceae</taxon>
        <taxon>Plesiomonas</taxon>
    </lineage>
</organism>
<proteinExistence type="predicted"/>
<keyword evidence="1" id="KW-0732">Signal</keyword>
<comment type="caution">
    <text evidence="2">The sequence shown here is derived from an EMBL/GenBank/DDBJ whole genome shotgun (WGS) entry which is preliminary data.</text>
</comment>
<feature type="chain" id="PRO_5034542798" description="DUF2541 family protein" evidence="1">
    <location>
        <begin position="20"/>
        <end position="111"/>
    </location>
</feature>
<sequence>MKSIIAAVLMTVFALPAMAAEAPIQIGSGPTNAGPMYAKIYVTSLSDNIVIKKIVVNRGNCKDAEAAPWRPVRLKFGSQLERIFVGKDGFSTCNVLEVAVETDQGNWKTNL</sequence>
<feature type="signal peptide" evidence="1">
    <location>
        <begin position="1"/>
        <end position="19"/>
    </location>
</feature>
<evidence type="ECO:0000313" key="2">
    <source>
        <dbReference type="EMBL" id="MBO1109287.1"/>
    </source>
</evidence>
<dbReference type="RefSeq" id="WP_207542477.1">
    <property type="nucleotide sequence ID" value="NZ_JAFNAA010000017.1"/>
</dbReference>
<name>A0A8I2B6M7_PLESH</name>
<evidence type="ECO:0008006" key="4">
    <source>
        <dbReference type="Google" id="ProtNLM"/>
    </source>
</evidence>
<dbReference type="EMBL" id="JAFNAA010000017">
    <property type="protein sequence ID" value="MBO1109287.1"/>
    <property type="molecule type" value="Genomic_DNA"/>
</dbReference>
<accession>A0A8I2B6M7</accession>